<accession>A0A1V6MH75</accession>
<dbReference type="EMBL" id="MPOH02000072">
    <property type="protein sequence ID" value="OQD51663.1"/>
    <property type="molecule type" value="Genomic_DNA"/>
</dbReference>
<evidence type="ECO:0000313" key="3">
    <source>
        <dbReference type="EMBL" id="OQD51663.1"/>
    </source>
</evidence>
<keyword evidence="2" id="KW-0472">Membrane</keyword>
<gene>
    <name evidence="3" type="ORF">BM536_038800</name>
</gene>
<reference evidence="3 4" key="2">
    <citation type="submission" date="2017-02" db="EMBL/GenBank/DDBJ databases">
        <title>Draft genome sequence of Streptomyces phaeoluteigriseus type strain DSM41896.</title>
        <authorList>
            <person name="Salih T.S."/>
            <person name="Algora Gallardo L."/>
            <person name="Melo Santos T."/>
            <person name="Filgueira Martinez S."/>
            <person name="Herron P.R."/>
        </authorList>
    </citation>
    <scope>NUCLEOTIDE SEQUENCE [LARGE SCALE GENOMIC DNA]</scope>
    <source>
        <strain evidence="3 4">DSM 41896</strain>
    </source>
</reference>
<organism evidence="3 4">
    <name type="scientific">Streptomyces phaeoluteigriseus</name>
    <dbReference type="NCBI Taxonomy" id="114686"/>
    <lineage>
        <taxon>Bacteria</taxon>
        <taxon>Bacillati</taxon>
        <taxon>Actinomycetota</taxon>
        <taxon>Actinomycetes</taxon>
        <taxon>Kitasatosporales</taxon>
        <taxon>Streptomycetaceae</taxon>
        <taxon>Streptomyces</taxon>
        <taxon>Streptomyces aurantiacus group</taxon>
    </lineage>
</organism>
<feature type="transmembrane region" description="Helical" evidence="2">
    <location>
        <begin position="36"/>
        <end position="57"/>
    </location>
</feature>
<proteinExistence type="predicted"/>
<name>A0A1V6MH75_9ACTN</name>
<dbReference type="Proteomes" id="UP000184286">
    <property type="component" value="Unassembled WGS sequence"/>
</dbReference>
<dbReference type="AlphaFoldDB" id="A0A1V6MH75"/>
<feature type="region of interest" description="Disordered" evidence="1">
    <location>
        <begin position="60"/>
        <end position="139"/>
    </location>
</feature>
<evidence type="ECO:0000256" key="2">
    <source>
        <dbReference type="SAM" id="Phobius"/>
    </source>
</evidence>
<reference evidence="4" key="1">
    <citation type="submission" date="2016-11" db="EMBL/GenBank/DDBJ databases">
        <authorList>
            <person name="Schniete J.K."/>
            <person name="Salih T."/>
            <person name="Algora Gallardo L."/>
            <person name="Martinez Fernandez S."/>
            <person name="Herron P.R."/>
        </authorList>
    </citation>
    <scope>NUCLEOTIDE SEQUENCE [LARGE SCALE GENOMIC DNA]</scope>
    <source>
        <strain evidence="4">DSM 41896</strain>
    </source>
</reference>
<keyword evidence="2" id="KW-1133">Transmembrane helix</keyword>
<sequence length="139" mass="14051">MITVLVAAVVFGVCLWVGRSASFGWMPKEEANRWVVATAFATVMATVAATAAGWWAAHEQPATAAPPAERVVSQKATASGQGRVNQAGGNQNAPSSPAAGAGGGPGRVEQEAEASDSGSVNQVGADQHTRPGNDGQQQP</sequence>
<keyword evidence="2" id="KW-0812">Transmembrane</keyword>
<comment type="caution">
    <text evidence="3">The sequence shown here is derived from an EMBL/GenBank/DDBJ whole genome shotgun (WGS) entry which is preliminary data.</text>
</comment>
<protein>
    <submittedName>
        <fullName evidence="3">Uncharacterized protein</fullName>
    </submittedName>
</protein>
<feature type="compositionally biased region" description="Polar residues" evidence="1">
    <location>
        <begin position="74"/>
        <end position="92"/>
    </location>
</feature>
<evidence type="ECO:0000256" key="1">
    <source>
        <dbReference type="SAM" id="MobiDB-lite"/>
    </source>
</evidence>
<evidence type="ECO:0000313" key="4">
    <source>
        <dbReference type="Proteomes" id="UP000184286"/>
    </source>
</evidence>